<keyword evidence="1" id="KW-1133">Transmembrane helix</keyword>
<organism evidence="2 3">
    <name type="scientific">Mediterraneibacter gnavus (strain ATCC 29149 / DSM 114966 / JCM 6515 / VPI C7-9)</name>
    <name type="common">Ruminococcus gnavus</name>
    <dbReference type="NCBI Taxonomy" id="411470"/>
    <lineage>
        <taxon>Bacteria</taxon>
        <taxon>Bacillati</taxon>
        <taxon>Bacillota</taxon>
        <taxon>Clostridia</taxon>
        <taxon>Lachnospirales</taxon>
        <taxon>Lachnospiraceae</taxon>
        <taxon>Mediterraneibacter</taxon>
    </lineage>
</organism>
<dbReference type="EMBL" id="AAYG02000011">
    <property type="protein sequence ID" value="EDN78205.1"/>
    <property type="molecule type" value="Genomic_DNA"/>
</dbReference>
<feature type="transmembrane region" description="Helical" evidence="1">
    <location>
        <begin position="58"/>
        <end position="75"/>
    </location>
</feature>
<accession>A7B1T3</accession>
<feature type="transmembrane region" description="Helical" evidence="1">
    <location>
        <begin position="113"/>
        <end position="132"/>
    </location>
</feature>
<protein>
    <submittedName>
        <fullName evidence="2">Uncharacterized protein</fullName>
    </submittedName>
</protein>
<sequence>MANFFRLLCYDDLRKEKESEECIMALGLLLVLFMVMSIISVMGLVLLFLLKGEKGQKAVFYFMAVWGMVIAWMTANSYPTNYIKEQLIAWAFGALAVIALLIQICGKSERSFLTAKVLVAASVVLGMVALFVI</sequence>
<keyword evidence="1" id="KW-0472">Membrane</keyword>
<feature type="transmembrane region" description="Helical" evidence="1">
    <location>
        <begin position="23"/>
        <end position="49"/>
    </location>
</feature>
<evidence type="ECO:0000313" key="2">
    <source>
        <dbReference type="EMBL" id="EDN78205.1"/>
    </source>
</evidence>
<reference evidence="2 3" key="1">
    <citation type="submission" date="2007-04" db="EMBL/GenBank/DDBJ databases">
        <authorList>
            <person name="Fulton L."/>
            <person name="Clifton S."/>
            <person name="Fulton B."/>
            <person name="Xu J."/>
            <person name="Minx P."/>
            <person name="Pepin K.H."/>
            <person name="Johnson M."/>
            <person name="Thiruvilangam P."/>
            <person name="Bhonagiri V."/>
            <person name="Nash W.E."/>
            <person name="Mardis E.R."/>
            <person name="Wilson R.K."/>
        </authorList>
    </citation>
    <scope>NUCLEOTIDE SEQUENCE [LARGE SCALE GENOMIC DNA]</scope>
    <source>
        <strain evidence="2 3">ATCC 29149</strain>
    </source>
</reference>
<proteinExistence type="predicted"/>
<dbReference type="PaxDb" id="411470-RUMGNA_01509"/>
<dbReference type="eggNOG" id="ENOG5030G4T">
    <property type="taxonomic scope" value="Bacteria"/>
</dbReference>
<name>A7B1T3_MEDG7</name>
<dbReference type="Proteomes" id="UP000004410">
    <property type="component" value="Unassembled WGS sequence"/>
</dbReference>
<gene>
    <name evidence="2" type="ORF">RUMGNA_01509</name>
</gene>
<reference evidence="2 3" key="2">
    <citation type="submission" date="2007-06" db="EMBL/GenBank/DDBJ databases">
        <title>Draft genome sequence of Ruminococcus gnavus (ATCC 29149).</title>
        <authorList>
            <person name="Sudarsanam P."/>
            <person name="Ley R."/>
            <person name="Guruge J."/>
            <person name="Turnbaugh P.J."/>
            <person name="Mahowald M."/>
            <person name="Liep D."/>
            <person name="Gordon J."/>
        </authorList>
    </citation>
    <scope>NUCLEOTIDE SEQUENCE [LARGE SCALE GENOMIC DNA]</scope>
    <source>
        <strain evidence="2 3">ATCC 29149</strain>
    </source>
</reference>
<comment type="caution">
    <text evidence="2">The sequence shown here is derived from an EMBL/GenBank/DDBJ whole genome shotgun (WGS) entry which is preliminary data.</text>
</comment>
<evidence type="ECO:0000256" key="1">
    <source>
        <dbReference type="SAM" id="Phobius"/>
    </source>
</evidence>
<dbReference type="AlphaFoldDB" id="A7B1T3"/>
<evidence type="ECO:0000313" key="3">
    <source>
        <dbReference type="Proteomes" id="UP000004410"/>
    </source>
</evidence>
<keyword evidence="1" id="KW-0812">Transmembrane</keyword>
<feature type="transmembrane region" description="Helical" evidence="1">
    <location>
        <begin position="87"/>
        <end position="106"/>
    </location>
</feature>